<gene>
    <name evidence="6" type="ORF">PUW23_15875</name>
    <name evidence="7" type="ORF">PUW25_15700</name>
</gene>
<protein>
    <submittedName>
        <fullName evidence="6">M20 family metallo-hydrolase</fullName>
    </submittedName>
</protein>
<evidence type="ECO:0000313" key="6">
    <source>
        <dbReference type="EMBL" id="WDH81011.1"/>
    </source>
</evidence>
<keyword evidence="3" id="KW-0862">Zinc</keyword>
<feature type="binding site" evidence="4">
    <location>
        <position position="230"/>
    </location>
    <ligand>
        <name>allantoate</name>
        <dbReference type="ChEBI" id="CHEBI:17536"/>
    </ligand>
</feature>
<dbReference type="InterPro" id="IPR002933">
    <property type="entry name" value="Peptidase_M20"/>
</dbReference>
<dbReference type="Proteomes" id="UP001220962">
    <property type="component" value="Chromosome"/>
</dbReference>
<feature type="binding site" evidence="3">
    <location>
        <position position="107"/>
    </location>
    <ligand>
        <name>Zn(2+)</name>
        <dbReference type="ChEBI" id="CHEBI:29105"/>
        <label>1</label>
    </ligand>
</feature>
<feature type="binding site" evidence="4">
    <location>
        <position position="290"/>
    </location>
    <ligand>
        <name>allantoate</name>
        <dbReference type="ChEBI" id="CHEBI:17536"/>
    </ligand>
</feature>
<organism evidence="6 8">
    <name type="scientific">Paenibacillus urinalis</name>
    <dbReference type="NCBI Taxonomy" id="521520"/>
    <lineage>
        <taxon>Bacteria</taxon>
        <taxon>Bacillati</taxon>
        <taxon>Bacillota</taxon>
        <taxon>Bacilli</taxon>
        <taxon>Bacillales</taxon>
        <taxon>Paenibacillaceae</taxon>
        <taxon>Paenibacillus</taxon>
    </lineage>
</organism>
<feature type="binding site" evidence="3">
    <location>
        <position position="205"/>
    </location>
    <ligand>
        <name>Zn(2+)</name>
        <dbReference type="ChEBI" id="CHEBI:29105"/>
        <label>1</label>
    </ligand>
</feature>
<dbReference type="InterPro" id="IPR011650">
    <property type="entry name" value="Peptidase_M20_dimer"/>
</dbReference>
<dbReference type="SUPFAM" id="SSF53187">
    <property type="entry name" value="Zn-dependent exopeptidases"/>
    <property type="match status" value="1"/>
</dbReference>
<dbReference type="InterPro" id="IPR010158">
    <property type="entry name" value="Amidase_Cbmase"/>
</dbReference>
<dbReference type="Proteomes" id="UP001221519">
    <property type="component" value="Chromosome"/>
</dbReference>
<evidence type="ECO:0000313" key="9">
    <source>
        <dbReference type="Proteomes" id="UP001221519"/>
    </source>
</evidence>
<dbReference type="RefSeq" id="WP_238546298.1">
    <property type="nucleotide sequence ID" value="NZ_CP118101.1"/>
</dbReference>
<dbReference type="Gene3D" id="3.30.70.360">
    <property type="match status" value="1"/>
</dbReference>
<dbReference type="NCBIfam" id="TIGR01879">
    <property type="entry name" value="hydantase"/>
    <property type="match status" value="1"/>
</dbReference>
<feature type="binding site" evidence="3">
    <location>
        <position position="107"/>
    </location>
    <ligand>
        <name>Zn(2+)</name>
        <dbReference type="ChEBI" id="CHEBI:29105"/>
        <label>2</label>
    </ligand>
</feature>
<dbReference type="InterPro" id="IPR036264">
    <property type="entry name" value="Bact_exopeptidase_dim_dom"/>
</dbReference>
<evidence type="ECO:0000259" key="5">
    <source>
        <dbReference type="Pfam" id="PF07687"/>
    </source>
</evidence>
<dbReference type="PIRSF" id="PIRSF001235">
    <property type="entry name" value="Amidase_carbamoylase"/>
    <property type="match status" value="1"/>
</dbReference>
<feature type="domain" description="Peptidase M20 dimerisation" evidence="5">
    <location>
        <begin position="225"/>
        <end position="326"/>
    </location>
</feature>
<comment type="similarity">
    <text evidence="1">Belongs to the peptidase M20 family.</text>
</comment>
<comment type="cofactor">
    <cofactor evidence="3">
        <name>Zn(2+)</name>
        <dbReference type="ChEBI" id="CHEBI:29105"/>
    </cofactor>
    <text evidence="3">Binds 2 Zn(2+) ions per subunit.</text>
</comment>
<reference evidence="6 9" key="1">
    <citation type="submission" date="2023-02" db="EMBL/GenBank/DDBJ databases">
        <title>Pathogen: clinical or host-associated sample.</title>
        <authorList>
            <person name="Hergert J."/>
            <person name="Casey R."/>
            <person name="Wagner J."/>
            <person name="Young E.L."/>
            <person name="Oakeson K.F."/>
        </authorList>
    </citation>
    <scope>NUCLEOTIDE SEQUENCE</scope>
    <source>
        <strain evidence="7 9">2022CK-00829</strain>
        <strain evidence="6">2022CK-00830</strain>
    </source>
</reference>
<dbReference type="NCBIfam" id="NF006771">
    <property type="entry name" value="PRK09290.1-5"/>
    <property type="match status" value="1"/>
</dbReference>
<dbReference type="Gene3D" id="3.40.630.10">
    <property type="entry name" value="Zn peptidases"/>
    <property type="match status" value="1"/>
</dbReference>
<dbReference type="SUPFAM" id="SSF55031">
    <property type="entry name" value="Bacterial exopeptidase dimerisation domain"/>
    <property type="match status" value="1"/>
</dbReference>
<dbReference type="PANTHER" id="PTHR32494">
    <property type="entry name" value="ALLANTOATE DEIMINASE-RELATED"/>
    <property type="match status" value="1"/>
</dbReference>
<dbReference type="PANTHER" id="PTHR32494:SF5">
    <property type="entry name" value="ALLANTOATE AMIDOHYDROLASE"/>
    <property type="match status" value="1"/>
</dbReference>
<dbReference type="GO" id="GO:0046872">
    <property type="term" value="F:metal ion binding"/>
    <property type="evidence" value="ECO:0007669"/>
    <property type="project" value="UniProtKB-KW"/>
</dbReference>
<feature type="binding site" evidence="3">
    <location>
        <position position="96"/>
    </location>
    <ligand>
        <name>Zn(2+)</name>
        <dbReference type="ChEBI" id="CHEBI:29105"/>
        <label>1</label>
    </ligand>
</feature>
<evidence type="ECO:0000313" key="8">
    <source>
        <dbReference type="Proteomes" id="UP001220962"/>
    </source>
</evidence>
<dbReference type="Pfam" id="PF01546">
    <property type="entry name" value="Peptidase_M20"/>
    <property type="match status" value="1"/>
</dbReference>
<evidence type="ECO:0000256" key="1">
    <source>
        <dbReference type="ARBA" id="ARBA00006153"/>
    </source>
</evidence>
<accession>A0AAX3MU97</accession>
<evidence type="ECO:0000313" key="7">
    <source>
        <dbReference type="EMBL" id="WDI00725.1"/>
    </source>
</evidence>
<feature type="binding site" evidence="4">
    <location>
        <position position="303"/>
    </location>
    <ligand>
        <name>allantoate</name>
        <dbReference type="ChEBI" id="CHEBI:17536"/>
    </ligand>
</feature>
<evidence type="ECO:0000256" key="3">
    <source>
        <dbReference type="PIRSR" id="PIRSR001235-1"/>
    </source>
</evidence>
<dbReference type="CDD" id="cd03884">
    <property type="entry name" value="M20_bAS"/>
    <property type="match status" value="1"/>
</dbReference>
<dbReference type="EMBL" id="CP118101">
    <property type="protein sequence ID" value="WDH81011.1"/>
    <property type="molecule type" value="Genomic_DNA"/>
</dbReference>
<evidence type="ECO:0000256" key="4">
    <source>
        <dbReference type="PIRSR" id="PIRSR001235-2"/>
    </source>
</evidence>
<name>A0AAX3MU97_9BACL</name>
<keyword evidence="2" id="KW-0378">Hydrolase</keyword>
<evidence type="ECO:0000256" key="2">
    <source>
        <dbReference type="ARBA" id="ARBA00022801"/>
    </source>
</evidence>
<keyword evidence="3" id="KW-0479">Metal-binding</keyword>
<dbReference type="GO" id="GO:0016813">
    <property type="term" value="F:hydrolase activity, acting on carbon-nitrogen (but not peptide) bonds, in linear amidines"/>
    <property type="evidence" value="ECO:0007669"/>
    <property type="project" value="InterPro"/>
</dbReference>
<proteinExistence type="inferred from homology"/>
<dbReference type="EMBL" id="CP118108">
    <property type="protein sequence ID" value="WDI00725.1"/>
    <property type="molecule type" value="Genomic_DNA"/>
</dbReference>
<sequence>MPDSADITSMPLLQDEAFEAYSTLLHKLLDDLEEMSASEAGGCTRLLYSPAWLRAQHHLAAFMQERGLGVSFDEAGNLYGCLQGTGNDAPLYTGSHIDTVQSGGKFDGALGVAAGIAALLYLKETYGEPSRSLVALSLSEEEGSRFPFAFWGSRSVTGLSSWAAAGGLKDAEGITLQQAAEAAGFGPDSGHTSEIQAPAGYVELHIEQGSVLERTNTSIGVVTGIVGQKRIDITVQGEANHAGTTPMSYRKDALAGAAEMISEIRKLAITYGDPLVATVGNVEVFPGAVNVVPGTVEFTLDIRHTDQVILNEFTELILQRIHTIADSYELIASSEEHLSVEPTPMNPAWVENTVEICERLGLSYRKMPSGAGHDAQIFASICDVAMIFVPSKDGISHNPLEYTSREQIDQGFKVLIELLHQYGYRGKTDEEI</sequence>
<dbReference type="Pfam" id="PF07687">
    <property type="entry name" value="M20_dimer"/>
    <property type="match status" value="1"/>
</dbReference>
<feature type="binding site" evidence="3">
    <location>
        <position position="397"/>
    </location>
    <ligand>
        <name>Zn(2+)</name>
        <dbReference type="ChEBI" id="CHEBI:29105"/>
        <label>2</label>
    </ligand>
</feature>
<keyword evidence="9" id="KW-1185">Reference proteome</keyword>
<feature type="binding site" evidence="3">
    <location>
        <position position="142"/>
    </location>
    <ligand>
        <name>Zn(2+)</name>
        <dbReference type="ChEBI" id="CHEBI:29105"/>
        <label>2</label>
    </ligand>
</feature>
<dbReference type="AlphaFoldDB" id="A0AAX3MU97"/>